<evidence type="ECO:0000256" key="2">
    <source>
        <dbReference type="ARBA" id="ARBA00022527"/>
    </source>
</evidence>
<dbReference type="InterPro" id="IPR008271">
    <property type="entry name" value="Ser/Thr_kinase_AS"/>
</dbReference>
<evidence type="ECO:0000256" key="5">
    <source>
        <dbReference type="ARBA" id="ARBA00022777"/>
    </source>
</evidence>
<dbReference type="OrthoDB" id="9801841at2"/>
<dbReference type="Gene3D" id="3.30.200.20">
    <property type="entry name" value="Phosphorylase Kinase, domain 1"/>
    <property type="match status" value="1"/>
</dbReference>
<dbReference type="InterPro" id="IPR001932">
    <property type="entry name" value="PPM-type_phosphatase-like_dom"/>
</dbReference>
<protein>
    <recommendedName>
        <fullName evidence="1">non-specific serine/threonine protein kinase</fullName>
        <ecNumber evidence="1">2.7.11.1</ecNumber>
    </recommendedName>
</protein>
<evidence type="ECO:0000256" key="1">
    <source>
        <dbReference type="ARBA" id="ARBA00012513"/>
    </source>
</evidence>
<dbReference type="InterPro" id="IPR036457">
    <property type="entry name" value="PPM-type-like_dom_sf"/>
</dbReference>
<evidence type="ECO:0000256" key="3">
    <source>
        <dbReference type="ARBA" id="ARBA00022679"/>
    </source>
</evidence>
<dbReference type="SUPFAM" id="SSF81606">
    <property type="entry name" value="PP2C-like"/>
    <property type="match status" value="1"/>
</dbReference>
<reference evidence="12 13" key="1">
    <citation type="submission" date="2017-02" db="EMBL/GenBank/DDBJ databases">
        <authorList>
            <person name="Peterson S.W."/>
        </authorList>
    </citation>
    <scope>NUCLEOTIDE SEQUENCE [LARGE SCALE GENOMIC DNA]</scope>
    <source>
        <strain evidence="12 13">CECT 9189</strain>
    </source>
</reference>
<keyword evidence="3 12" id="KW-0808">Transferase</keyword>
<dbReference type="CDD" id="cd00143">
    <property type="entry name" value="PP2Cc"/>
    <property type="match status" value="1"/>
</dbReference>
<evidence type="ECO:0000256" key="9">
    <source>
        <dbReference type="SAM" id="Phobius"/>
    </source>
</evidence>
<evidence type="ECO:0000256" key="4">
    <source>
        <dbReference type="ARBA" id="ARBA00022741"/>
    </source>
</evidence>
<dbReference type="PROSITE" id="PS00108">
    <property type="entry name" value="PROTEIN_KINASE_ST"/>
    <property type="match status" value="1"/>
</dbReference>
<feature type="transmembrane region" description="Helical" evidence="9">
    <location>
        <begin position="562"/>
        <end position="581"/>
    </location>
</feature>
<keyword evidence="5 12" id="KW-0418">Kinase</keyword>
<dbReference type="SMART" id="SM00220">
    <property type="entry name" value="S_TKc"/>
    <property type="match status" value="1"/>
</dbReference>
<dbReference type="Gene3D" id="3.60.40.10">
    <property type="entry name" value="PPM-type phosphatase domain"/>
    <property type="match status" value="1"/>
</dbReference>
<dbReference type="InterPro" id="IPR050236">
    <property type="entry name" value="Ser_Thr_kinase_AGC"/>
</dbReference>
<evidence type="ECO:0000256" key="8">
    <source>
        <dbReference type="ARBA" id="ARBA00048679"/>
    </source>
</evidence>
<evidence type="ECO:0000259" key="10">
    <source>
        <dbReference type="PROSITE" id="PS50011"/>
    </source>
</evidence>
<dbReference type="AlphaFoldDB" id="A0A1T4KDM0"/>
<dbReference type="Pfam" id="PF13672">
    <property type="entry name" value="PP2C_2"/>
    <property type="match status" value="1"/>
</dbReference>
<dbReference type="InterPro" id="IPR000719">
    <property type="entry name" value="Prot_kinase_dom"/>
</dbReference>
<dbReference type="PROSITE" id="PS50011">
    <property type="entry name" value="PROTEIN_KINASE_DOM"/>
    <property type="match status" value="1"/>
</dbReference>
<evidence type="ECO:0000313" key="12">
    <source>
        <dbReference type="EMBL" id="SJZ40500.1"/>
    </source>
</evidence>
<dbReference type="SMART" id="SM00331">
    <property type="entry name" value="PP2C_SIG"/>
    <property type="match status" value="1"/>
</dbReference>
<keyword evidence="4" id="KW-0547">Nucleotide-binding</keyword>
<gene>
    <name evidence="12" type="primary">prkC</name>
    <name evidence="12" type="ORF">CZ814_00188</name>
</gene>
<dbReference type="GO" id="GO:0005524">
    <property type="term" value="F:ATP binding"/>
    <property type="evidence" value="ECO:0007669"/>
    <property type="project" value="UniProtKB-KW"/>
</dbReference>
<dbReference type="EC" id="2.7.11.1" evidence="1"/>
<comment type="catalytic activity">
    <reaction evidence="8">
        <text>L-seryl-[protein] + ATP = O-phospho-L-seryl-[protein] + ADP + H(+)</text>
        <dbReference type="Rhea" id="RHEA:17989"/>
        <dbReference type="Rhea" id="RHEA-COMP:9863"/>
        <dbReference type="Rhea" id="RHEA-COMP:11604"/>
        <dbReference type="ChEBI" id="CHEBI:15378"/>
        <dbReference type="ChEBI" id="CHEBI:29999"/>
        <dbReference type="ChEBI" id="CHEBI:30616"/>
        <dbReference type="ChEBI" id="CHEBI:83421"/>
        <dbReference type="ChEBI" id="CHEBI:456216"/>
        <dbReference type="EC" id="2.7.11.1"/>
    </reaction>
</comment>
<dbReference type="SMART" id="SM00332">
    <property type="entry name" value="PP2Cc"/>
    <property type="match status" value="1"/>
</dbReference>
<evidence type="ECO:0000256" key="6">
    <source>
        <dbReference type="ARBA" id="ARBA00022840"/>
    </source>
</evidence>
<accession>A0A1T4KDM0</accession>
<feature type="domain" description="PPM-type phosphatase" evidence="11">
    <location>
        <begin position="9"/>
        <end position="250"/>
    </location>
</feature>
<feature type="domain" description="Protein kinase" evidence="10">
    <location>
        <begin position="283"/>
        <end position="563"/>
    </location>
</feature>
<proteinExistence type="predicted"/>
<dbReference type="InterPro" id="IPR011009">
    <property type="entry name" value="Kinase-like_dom_sf"/>
</dbReference>
<dbReference type="Proteomes" id="UP000191116">
    <property type="component" value="Unassembled WGS sequence"/>
</dbReference>
<dbReference type="PANTHER" id="PTHR24356">
    <property type="entry name" value="SERINE/THREONINE-PROTEIN KINASE"/>
    <property type="match status" value="1"/>
</dbReference>
<dbReference type="GO" id="GO:0004674">
    <property type="term" value="F:protein serine/threonine kinase activity"/>
    <property type="evidence" value="ECO:0007669"/>
    <property type="project" value="UniProtKB-KW"/>
</dbReference>
<keyword evidence="9" id="KW-1133">Transmembrane helix</keyword>
<dbReference type="RefSeq" id="WP_159447833.1">
    <property type="nucleotide sequence ID" value="NZ_AP024854.1"/>
</dbReference>
<keyword evidence="2" id="KW-0723">Serine/threonine-protein kinase</keyword>
<keyword evidence="9" id="KW-0472">Membrane</keyword>
<evidence type="ECO:0000313" key="13">
    <source>
        <dbReference type="Proteomes" id="UP000191116"/>
    </source>
</evidence>
<dbReference type="PROSITE" id="PS51746">
    <property type="entry name" value="PPM_2"/>
    <property type="match status" value="1"/>
</dbReference>
<dbReference type="GO" id="GO:0106310">
    <property type="term" value="F:protein serine kinase activity"/>
    <property type="evidence" value="ECO:0007669"/>
    <property type="project" value="RHEA"/>
</dbReference>
<evidence type="ECO:0000256" key="7">
    <source>
        <dbReference type="ARBA" id="ARBA00047899"/>
    </source>
</evidence>
<keyword evidence="9" id="KW-0812">Transmembrane</keyword>
<dbReference type="Pfam" id="PF00069">
    <property type="entry name" value="Pkinase"/>
    <property type="match status" value="1"/>
</dbReference>
<dbReference type="EMBL" id="FUWP01000001">
    <property type="protein sequence ID" value="SJZ40500.1"/>
    <property type="molecule type" value="Genomic_DNA"/>
</dbReference>
<dbReference type="Gene3D" id="1.10.510.10">
    <property type="entry name" value="Transferase(Phosphotransferase) domain 1"/>
    <property type="match status" value="1"/>
</dbReference>
<dbReference type="SUPFAM" id="SSF56112">
    <property type="entry name" value="Protein kinase-like (PK-like)"/>
    <property type="match status" value="1"/>
</dbReference>
<sequence>MTVSNLVVRYGGYSDTGKKQCNQDAFAVLSPSKTVELQHKGVIACIADGVSCSDRSYIASQLSVINFIEDYLATATTLSVKEAASLVLNTLNLWLFHYGQQASLPQDAPLTALSVVIIKSNTAHIFHIGDCRVYLWREQHCYCLTNDHRRRHHDGQHYLTRALGADSQLHVDYQAIPLDVGDKFVMTTDGIHDEINVVQCIEQTFSINTVSPQLSTQSRREYLEQQAQQLVTDAHLCGSQDNASCVIVEIDVLPVLALSEALIKEGAKIIPQSLKAGQRIDQFVICRVLDAGCRSYIYLAQSDDDKKLYVLKMPSQNMISDSSYLHCFMREGWLGQQCQLTGMMKIFNHNMNSAFLYHVCEFVDGLTLRQWIIDNPHPPLATVRMIVTDIVTIVRTLQRQGIYHADIKPENILVCENLSVTFIDFGSAWVNGYQELKPATIDYYPQGDLNYLAPECYAGGQPSILSEQFSLGVMIYEMLTGSLPYQRLSSHSQAPVAMKMNYTAISSYRQDLPRWLEMNVKKMCHPHAQYRYQALSELINGLKTPPSSSPLLSRPLIERDPLLLWQLISAVLLLVVVLLLFSS</sequence>
<keyword evidence="6" id="KW-0067">ATP-binding</keyword>
<comment type="catalytic activity">
    <reaction evidence="7">
        <text>L-threonyl-[protein] + ATP = O-phospho-L-threonyl-[protein] + ADP + H(+)</text>
        <dbReference type="Rhea" id="RHEA:46608"/>
        <dbReference type="Rhea" id="RHEA-COMP:11060"/>
        <dbReference type="Rhea" id="RHEA-COMP:11605"/>
        <dbReference type="ChEBI" id="CHEBI:15378"/>
        <dbReference type="ChEBI" id="CHEBI:30013"/>
        <dbReference type="ChEBI" id="CHEBI:30616"/>
        <dbReference type="ChEBI" id="CHEBI:61977"/>
        <dbReference type="ChEBI" id="CHEBI:456216"/>
        <dbReference type="EC" id="2.7.11.1"/>
    </reaction>
</comment>
<name>A0A1T4KDM0_9GAMM</name>
<evidence type="ECO:0000259" key="11">
    <source>
        <dbReference type="PROSITE" id="PS51746"/>
    </source>
</evidence>
<organism evidence="12 13">
    <name type="scientific">Photobacterium toruni</name>
    <dbReference type="NCBI Taxonomy" id="1935446"/>
    <lineage>
        <taxon>Bacteria</taxon>
        <taxon>Pseudomonadati</taxon>
        <taxon>Pseudomonadota</taxon>
        <taxon>Gammaproteobacteria</taxon>
        <taxon>Vibrionales</taxon>
        <taxon>Vibrionaceae</taxon>
        <taxon>Photobacterium</taxon>
    </lineage>
</organism>